<sequence>MTPHSALRFLLAALLGGFALLLGWTAFPVMEKGTSWRPFFVVSGAAVVLALTLGWLVARA</sequence>
<reference evidence="2 3" key="1">
    <citation type="submission" date="2023-05" db="EMBL/GenBank/DDBJ databases">
        <authorList>
            <person name="Gao F."/>
        </authorList>
    </citation>
    <scope>NUCLEOTIDE SEQUENCE [LARGE SCALE GENOMIC DNA]</scope>
    <source>
        <strain evidence="2 3">MIMF12</strain>
    </source>
</reference>
<feature type="transmembrane region" description="Helical" evidence="1">
    <location>
        <begin position="6"/>
        <end position="27"/>
    </location>
</feature>
<gene>
    <name evidence="2" type="ORF">QOL99_11910</name>
</gene>
<comment type="caution">
    <text evidence="2">The sequence shown here is derived from an EMBL/GenBank/DDBJ whole genome shotgun (WGS) entry which is preliminary data.</text>
</comment>
<accession>A0ABT7JJT3</accession>
<organism evidence="2 3">
    <name type="scientific">Deinococcus rhizophilus</name>
    <dbReference type="NCBI Taxonomy" id="3049544"/>
    <lineage>
        <taxon>Bacteria</taxon>
        <taxon>Thermotogati</taxon>
        <taxon>Deinococcota</taxon>
        <taxon>Deinococci</taxon>
        <taxon>Deinococcales</taxon>
        <taxon>Deinococcaceae</taxon>
        <taxon>Deinococcus</taxon>
    </lineage>
</organism>
<evidence type="ECO:0000256" key="1">
    <source>
        <dbReference type="SAM" id="Phobius"/>
    </source>
</evidence>
<keyword evidence="1" id="KW-0812">Transmembrane</keyword>
<keyword evidence="1" id="KW-0472">Membrane</keyword>
<proteinExistence type="predicted"/>
<protein>
    <submittedName>
        <fullName evidence="2">Uncharacterized protein</fullName>
    </submittedName>
</protein>
<dbReference type="Proteomes" id="UP001302059">
    <property type="component" value="Unassembled WGS sequence"/>
</dbReference>
<keyword evidence="3" id="KW-1185">Reference proteome</keyword>
<keyword evidence="1" id="KW-1133">Transmembrane helix</keyword>
<dbReference type="EMBL" id="JASNGB010000119">
    <property type="protein sequence ID" value="MDL2344852.1"/>
    <property type="molecule type" value="Genomic_DNA"/>
</dbReference>
<name>A0ABT7JJT3_9DEIO</name>
<evidence type="ECO:0000313" key="3">
    <source>
        <dbReference type="Proteomes" id="UP001302059"/>
    </source>
</evidence>
<feature type="transmembrane region" description="Helical" evidence="1">
    <location>
        <begin position="39"/>
        <end position="58"/>
    </location>
</feature>
<dbReference type="RefSeq" id="WP_285524107.1">
    <property type="nucleotide sequence ID" value="NZ_JASNGB010000119.1"/>
</dbReference>
<evidence type="ECO:0000313" key="2">
    <source>
        <dbReference type="EMBL" id="MDL2344852.1"/>
    </source>
</evidence>